<evidence type="ECO:0000313" key="2">
    <source>
        <dbReference type="Proteomes" id="UP001056120"/>
    </source>
</evidence>
<organism evidence="1 2">
    <name type="scientific">Smallanthus sonchifolius</name>
    <dbReference type="NCBI Taxonomy" id="185202"/>
    <lineage>
        <taxon>Eukaryota</taxon>
        <taxon>Viridiplantae</taxon>
        <taxon>Streptophyta</taxon>
        <taxon>Embryophyta</taxon>
        <taxon>Tracheophyta</taxon>
        <taxon>Spermatophyta</taxon>
        <taxon>Magnoliopsida</taxon>
        <taxon>eudicotyledons</taxon>
        <taxon>Gunneridae</taxon>
        <taxon>Pentapetalae</taxon>
        <taxon>asterids</taxon>
        <taxon>campanulids</taxon>
        <taxon>Asterales</taxon>
        <taxon>Asteraceae</taxon>
        <taxon>Asteroideae</taxon>
        <taxon>Heliantheae alliance</taxon>
        <taxon>Millerieae</taxon>
        <taxon>Smallanthus</taxon>
    </lineage>
</organism>
<sequence length="74" mass="8001">MYVTQSQTPPSLFTISASLNLLGQTTTARTTTTTKSASPLHHRLKSALPLRVQFTIRYQVTRAASVEAGGIGLR</sequence>
<reference evidence="2" key="1">
    <citation type="journal article" date="2022" name="Mol. Ecol. Resour.">
        <title>The genomes of chicory, endive, great burdock and yacon provide insights into Asteraceae palaeo-polyploidization history and plant inulin production.</title>
        <authorList>
            <person name="Fan W."/>
            <person name="Wang S."/>
            <person name="Wang H."/>
            <person name="Wang A."/>
            <person name="Jiang F."/>
            <person name="Liu H."/>
            <person name="Zhao H."/>
            <person name="Xu D."/>
            <person name="Zhang Y."/>
        </authorList>
    </citation>
    <scope>NUCLEOTIDE SEQUENCE [LARGE SCALE GENOMIC DNA]</scope>
    <source>
        <strain evidence="2">cv. Yunnan</strain>
    </source>
</reference>
<protein>
    <submittedName>
        <fullName evidence="1">Uncharacterized protein</fullName>
    </submittedName>
</protein>
<gene>
    <name evidence="1" type="ORF">L1987_77253</name>
</gene>
<dbReference type="EMBL" id="CM042043">
    <property type="protein sequence ID" value="KAI3694289.1"/>
    <property type="molecule type" value="Genomic_DNA"/>
</dbReference>
<keyword evidence="2" id="KW-1185">Reference proteome</keyword>
<reference evidence="1 2" key="2">
    <citation type="journal article" date="2022" name="Mol. Ecol. Resour.">
        <title>The genomes of chicory, endive, great burdock and yacon provide insights into Asteraceae paleo-polyploidization history and plant inulin production.</title>
        <authorList>
            <person name="Fan W."/>
            <person name="Wang S."/>
            <person name="Wang H."/>
            <person name="Wang A."/>
            <person name="Jiang F."/>
            <person name="Liu H."/>
            <person name="Zhao H."/>
            <person name="Xu D."/>
            <person name="Zhang Y."/>
        </authorList>
    </citation>
    <scope>NUCLEOTIDE SEQUENCE [LARGE SCALE GENOMIC DNA]</scope>
    <source>
        <strain evidence="2">cv. Yunnan</strain>
        <tissue evidence="1">Leaves</tissue>
    </source>
</reference>
<evidence type="ECO:0000313" key="1">
    <source>
        <dbReference type="EMBL" id="KAI3694289.1"/>
    </source>
</evidence>
<comment type="caution">
    <text evidence="1">The sequence shown here is derived from an EMBL/GenBank/DDBJ whole genome shotgun (WGS) entry which is preliminary data.</text>
</comment>
<accession>A0ACB8Z8H7</accession>
<proteinExistence type="predicted"/>
<name>A0ACB8Z8H7_9ASTR</name>
<dbReference type="Proteomes" id="UP001056120">
    <property type="component" value="Linkage Group LG26"/>
</dbReference>